<dbReference type="SMART" id="SM00025">
    <property type="entry name" value="Pumilio"/>
    <property type="match status" value="5"/>
</dbReference>
<dbReference type="InterPro" id="IPR040000">
    <property type="entry name" value="NOP9"/>
</dbReference>
<proteinExistence type="predicted"/>
<evidence type="ECO:0000256" key="1">
    <source>
        <dbReference type="ARBA" id="ARBA00022737"/>
    </source>
</evidence>
<dbReference type="PANTHER" id="PTHR13102:SF0">
    <property type="entry name" value="NUCLEOLAR PROTEIN 9"/>
    <property type="match status" value="1"/>
</dbReference>
<dbReference type="InParanoid" id="A0A7M7G510"/>
<dbReference type="EnsemblMetazoa" id="XM_001603603">
    <property type="protein sequence ID" value="XP_001603653"/>
    <property type="gene ID" value="LOC100119965"/>
</dbReference>
<keyword evidence="4" id="KW-1185">Reference proteome</keyword>
<dbReference type="Gene3D" id="1.25.10.10">
    <property type="entry name" value="Leucine-rich Repeat Variant"/>
    <property type="match status" value="3"/>
</dbReference>
<feature type="region of interest" description="Disordered" evidence="2">
    <location>
        <begin position="1"/>
        <end position="32"/>
    </location>
</feature>
<evidence type="ECO:0000313" key="4">
    <source>
        <dbReference type="Proteomes" id="UP000002358"/>
    </source>
</evidence>
<dbReference type="KEGG" id="nvi:100119965"/>
<dbReference type="SUPFAM" id="SSF48371">
    <property type="entry name" value="ARM repeat"/>
    <property type="match status" value="2"/>
</dbReference>
<organism evidence="3 4">
    <name type="scientific">Nasonia vitripennis</name>
    <name type="common">Parasitic wasp</name>
    <dbReference type="NCBI Taxonomy" id="7425"/>
    <lineage>
        <taxon>Eukaryota</taxon>
        <taxon>Metazoa</taxon>
        <taxon>Ecdysozoa</taxon>
        <taxon>Arthropoda</taxon>
        <taxon>Hexapoda</taxon>
        <taxon>Insecta</taxon>
        <taxon>Pterygota</taxon>
        <taxon>Neoptera</taxon>
        <taxon>Endopterygota</taxon>
        <taxon>Hymenoptera</taxon>
        <taxon>Apocrita</taxon>
        <taxon>Proctotrupomorpha</taxon>
        <taxon>Chalcidoidea</taxon>
        <taxon>Pteromalidae</taxon>
        <taxon>Pteromalinae</taxon>
        <taxon>Nasonia</taxon>
    </lineage>
</organism>
<dbReference type="RefSeq" id="XP_001603653.2">
    <property type="nucleotide sequence ID" value="XM_001603603.6"/>
</dbReference>
<dbReference type="GO" id="GO:0000472">
    <property type="term" value="P:endonucleolytic cleavage to generate mature 5'-end of SSU-rRNA from (SSU-rRNA, 5.8S rRNA, LSU-rRNA)"/>
    <property type="evidence" value="ECO:0007669"/>
    <property type="project" value="TreeGrafter"/>
</dbReference>
<dbReference type="InterPro" id="IPR016024">
    <property type="entry name" value="ARM-type_fold"/>
</dbReference>
<name>A0A7M7G510_NASVI</name>
<accession>A0A7M7G510</accession>
<dbReference type="GO" id="GO:0030686">
    <property type="term" value="C:90S preribosome"/>
    <property type="evidence" value="ECO:0007669"/>
    <property type="project" value="TreeGrafter"/>
</dbReference>
<dbReference type="GO" id="GO:0030688">
    <property type="term" value="C:preribosome, small subunit precursor"/>
    <property type="evidence" value="ECO:0007669"/>
    <property type="project" value="TreeGrafter"/>
</dbReference>
<evidence type="ECO:0000313" key="3">
    <source>
        <dbReference type="EnsemblMetazoa" id="XP_001603653"/>
    </source>
</evidence>
<dbReference type="GO" id="GO:0005730">
    <property type="term" value="C:nucleolus"/>
    <property type="evidence" value="ECO:0007669"/>
    <property type="project" value="TreeGrafter"/>
</dbReference>
<dbReference type="OrthoDB" id="9987665at2759"/>
<dbReference type="Pfam" id="PF22493">
    <property type="entry name" value="PUF_NOP9"/>
    <property type="match status" value="1"/>
</dbReference>
<protein>
    <recommendedName>
        <fullName evidence="5">Nucleolar protein 9</fullName>
    </recommendedName>
</protein>
<dbReference type="GO" id="GO:0000480">
    <property type="term" value="P:endonucleolytic cleavage in 5'-ETS of tricistronic rRNA transcript (SSU-rRNA, 5.8S rRNA, LSU-rRNA)"/>
    <property type="evidence" value="ECO:0007669"/>
    <property type="project" value="TreeGrafter"/>
</dbReference>
<dbReference type="PANTHER" id="PTHR13102">
    <property type="entry name" value="NUCLEOLAR PROTEIN 9"/>
    <property type="match status" value="1"/>
</dbReference>
<dbReference type="Proteomes" id="UP000002358">
    <property type="component" value="Chromosome 4"/>
</dbReference>
<dbReference type="GO" id="GO:0000447">
    <property type="term" value="P:endonucleolytic cleavage in ITS1 to separate SSU-rRNA from 5.8S rRNA and LSU-rRNA from tricistronic rRNA transcript (SSU-rRNA, 5.8S rRNA, LSU-rRNA)"/>
    <property type="evidence" value="ECO:0007669"/>
    <property type="project" value="TreeGrafter"/>
</dbReference>
<dbReference type="AlphaFoldDB" id="A0A7M7G510"/>
<dbReference type="GO" id="GO:0000056">
    <property type="term" value="P:ribosomal small subunit export from nucleus"/>
    <property type="evidence" value="ECO:0007669"/>
    <property type="project" value="TreeGrafter"/>
</dbReference>
<dbReference type="FunCoup" id="A0A7M7G510">
    <property type="interactions" value="1523"/>
</dbReference>
<evidence type="ECO:0000256" key="2">
    <source>
        <dbReference type="SAM" id="MobiDB-lite"/>
    </source>
</evidence>
<evidence type="ECO:0008006" key="5">
    <source>
        <dbReference type="Google" id="ProtNLM"/>
    </source>
</evidence>
<keyword evidence="1" id="KW-0677">Repeat</keyword>
<feature type="compositionally biased region" description="Basic residues" evidence="2">
    <location>
        <begin position="10"/>
        <end position="19"/>
    </location>
</feature>
<dbReference type="InterPro" id="IPR011989">
    <property type="entry name" value="ARM-like"/>
</dbReference>
<dbReference type="GeneID" id="100119965"/>
<dbReference type="GO" id="GO:0003723">
    <property type="term" value="F:RNA binding"/>
    <property type="evidence" value="ECO:0007669"/>
    <property type="project" value="InterPro"/>
</dbReference>
<sequence length="598" mass="68426">MENQEENPKKNLKRKKKRSAMQMAKKFARRRDNGGELDAETYQYMVNVLEMIRTEFPTMTDKQIFVDNVYEQTVGREINFAKNQVGSRVLDTLIKYAGFETIVRFSEAFNEALRPFCSDRFASHVLQKLMHVCAHRGNLVKSDEQETVKVKESEVKKYNEITLKFCKYVINNIEEFVWDTYANHVLRTALECLGGLIDLSEDNNKKKMGPNLDTRREVVDEYKDLLLTTCKRLSKLPQLAEFNQDDLTSGLMQSVLYSLKDIDSDLNSVIIKRIITECFTKNDENNISNVFNNECSMRLLEVCLAVSNPKDFTAIYERFFENRLRDLSLMKGANFCVQRLFEHCHTKENFETIFDEISEHLEAILKKGHTGIFASLAKGCNKLHAKQGPFINVISKLLHCDEPNDRQLQIVPLVATLKSYEDYQSLRNKGDTKTKVPLNLHGSLSIQAMLNFNKPIKIVNSLLGMCAEDLSELLEDPKGSRIMDAFMDSQFIGEKSRERLAKNLRGTWAKLACSTHGSRCLDKVWVWAKTAQRQIIMEELAEVGESLRSTNAGRVISAKLNVPLFARSKKDWSEAQGKDEKTKALFADIIGGAKKEKS</sequence>
<dbReference type="InterPro" id="IPR001313">
    <property type="entry name" value="Pumilio_RNA-bd_rpt"/>
</dbReference>
<reference evidence="3" key="1">
    <citation type="submission" date="2021-01" db="UniProtKB">
        <authorList>
            <consortium name="EnsemblMetazoa"/>
        </authorList>
    </citation>
    <scope>IDENTIFICATION</scope>
</reference>
<dbReference type="SMR" id="A0A7M7G510"/>